<accession>B8AD12</accession>
<dbReference type="GO" id="GO:0046872">
    <property type="term" value="F:metal ion binding"/>
    <property type="evidence" value="ECO:0007669"/>
    <property type="project" value="UniProtKB-KW"/>
</dbReference>
<comment type="cofactor">
    <cofactor evidence="1">
        <name>Cu cation</name>
        <dbReference type="ChEBI" id="CHEBI:23378"/>
    </cofactor>
</comment>
<proteinExistence type="predicted"/>
<dbReference type="PANTHER" id="PTHR48461">
    <property type="entry name" value="MULTICOPPER OXIDASE LPR1-LIKE"/>
    <property type="match status" value="1"/>
</dbReference>
<name>B8AD12_ORYSI</name>
<feature type="chain" id="PRO_5002864559" evidence="7">
    <location>
        <begin position="21"/>
        <end position="124"/>
    </location>
</feature>
<keyword evidence="9" id="KW-1185">Reference proteome</keyword>
<keyword evidence="6" id="KW-0325">Glycoprotein</keyword>
<feature type="signal peptide" evidence="7">
    <location>
        <begin position="1"/>
        <end position="20"/>
    </location>
</feature>
<evidence type="ECO:0000313" key="9">
    <source>
        <dbReference type="Proteomes" id="UP000007015"/>
    </source>
</evidence>
<evidence type="ECO:0000256" key="6">
    <source>
        <dbReference type="ARBA" id="ARBA00023180"/>
    </source>
</evidence>
<keyword evidence="5" id="KW-0186">Copper</keyword>
<keyword evidence="3 7" id="KW-0732">Signal</keyword>
<dbReference type="AlphaFoldDB" id="B8AD12"/>
<evidence type="ECO:0000256" key="3">
    <source>
        <dbReference type="ARBA" id="ARBA00022729"/>
    </source>
</evidence>
<evidence type="ECO:0000256" key="4">
    <source>
        <dbReference type="ARBA" id="ARBA00023002"/>
    </source>
</evidence>
<dbReference type="STRING" id="39946.B8AD12"/>
<dbReference type="PANTHER" id="PTHR48461:SF1">
    <property type="entry name" value="MULTICOPPER OXIDASE LPR1-LIKE"/>
    <property type="match status" value="1"/>
</dbReference>
<evidence type="ECO:0000313" key="8">
    <source>
        <dbReference type="EMBL" id="EEC69859.1"/>
    </source>
</evidence>
<dbReference type="Proteomes" id="UP000007015">
    <property type="component" value="Chromosome 1"/>
</dbReference>
<gene>
    <name evidence="8" type="ORF">OsI_00216</name>
</gene>
<keyword evidence="4" id="KW-0560">Oxidoreductase</keyword>
<dbReference type="Gramene" id="BGIOSGA002687-TA">
    <property type="protein sequence ID" value="BGIOSGA002687-PA"/>
    <property type="gene ID" value="BGIOSGA002687"/>
</dbReference>
<dbReference type="GO" id="GO:0016491">
    <property type="term" value="F:oxidoreductase activity"/>
    <property type="evidence" value="ECO:0007669"/>
    <property type="project" value="UniProtKB-KW"/>
</dbReference>
<dbReference type="InterPro" id="IPR052152">
    <property type="entry name" value="LPR1/LPR2"/>
</dbReference>
<sequence length="124" mass="13656">MRAKVELAVLLLVLVGVAAGTRPPSAPPPVTEDTLQKVAGSLEMYVDELPQMPKIYGFSMRHGHPSPIRLTIGMYQKKWIGVPDLSVIDADISGLNALVTLNKQRLRQDKMQIAFLVLDLLLIL</sequence>
<keyword evidence="2" id="KW-0479">Metal-binding</keyword>
<evidence type="ECO:0000256" key="5">
    <source>
        <dbReference type="ARBA" id="ARBA00023008"/>
    </source>
</evidence>
<evidence type="ECO:0000256" key="2">
    <source>
        <dbReference type="ARBA" id="ARBA00022723"/>
    </source>
</evidence>
<dbReference type="GO" id="GO:0016036">
    <property type="term" value="P:cellular response to phosphate starvation"/>
    <property type="evidence" value="ECO:0007669"/>
    <property type="project" value="InterPro"/>
</dbReference>
<reference evidence="8 9" key="1">
    <citation type="journal article" date="2005" name="PLoS Biol.">
        <title>The genomes of Oryza sativa: a history of duplications.</title>
        <authorList>
            <person name="Yu J."/>
            <person name="Wang J."/>
            <person name="Lin W."/>
            <person name="Li S."/>
            <person name="Li H."/>
            <person name="Zhou J."/>
            <person name="Ni P."/>
            <person name="Dong W."/>
            <person name="Hu S."/>
            <person name="Zeng C."/>
            <person name="Zhang J."/>
            <person name="Zhang Y."/>
            <person name="Li R."/>
            <person name="Xu Z."/>
            <person name="Li S."/>
            <person name="Li X."/>
            <person name="Zheng H."/>
            <person name="Cong L."/>
            <person name="Lin L."/>
            <person name="Yin J."/>
            <person name="Geng J."/>
            <person name="Li G."/>
            <person name="Shi J."/>
            <person name="Liu J."/>
            <person name="Lv H."/>
            <person name="Li J."/>
            <person name="Wang J."/>
            <person name="Deng Y."/>
            <person name="Ran L."/>
            <person name="Shi X."/>
            <person name="Wang X."/>
            <person name="Wu Q."/>
            <person name="Li C."/>
            <person name="Ren X."/>
            <person name="Wang J."/>
            <person name="Wang X."/>
            <person name="Li D."/>
            <person name="Liu D."/>
            <person name="Zhang X."/>
            <person name="Ji Z."/>
            <person name="Zhao W."/>
            <person name="Sun Y."/>
            <person name="Zhang Z."/>
            <person name="Bao J."/>
            <person name="Han Y."/>
            <person name="Dong L."/>
            <person name="Ji J."/>
            <person name="Chen P."/>
            <person name="Wu S."/>
            <person name="Liu J."/>
            <person name="Xiao Y."/>
            <person name="Bu D."/>
            <person name="Tan J."/>
            <person name="Yang L."/>
            <person name="Ye C."/>
            <person name="Zhang J."/>
            <person name="Xu J."/>
            <person name="Zhou Y."/>
            <person name="Yu Y."/>
            <person name="Zhang B."/>
            <person name="Zhuang S."/>
            <person name="Wei H."/>
            <person name="Liu B."/>
            <person name="Lei M."/>
            <person name="Yu H."/>
            <person name="Li Y."/>
            <person name="Xu H."/>
            <person name="Wei S."/>
            <person name="He X."/>
            <person name="Fang L."/>
            <person name="Zhang Z."/>
            <person name="Zhang Y."/>
            <person name="Huang X."/>
            <person name="Su Z."/>
            <person name="Tong W."/>
            <person name="Li J."/>
            <person name="Tong Z."/>
            <person name="Li S."/>
            <person name="Ye J."/>
            <person name="Wang L."/>
            <person name="Fang L."/>
            <person name="Lei T."/>
            <person name="Chen C."/>
            <person name="Chen H."/>
            <person name="Xu Z."/>
            <person name="Li H."/>
            <person name="Huang H."/>
            <person name="Zhang F."/>
            <person name="Xu H."/>
            <person name="Li N."/>
            <person name="Zhao C."/>
            <person name="Li S."/>
            <person name="Dong L."/>
            <person name="Huang Y."/>
            <person name="Li L."/>
            <person name="Xi Y."/>
            <person name="Qi Q."/>
            <person name="Li W."/>
            <person name="Zhang B."/>
            <person name="Hu W."/>
            <person name="Zhang Y."/>
            <person name="Tian X."/>
            <person name="Jiao Y."/>
            <person name="Liang X."/>
            <person name="Jin J."/>
            <person name="Gao L."/>
            <person name="Zheng W."/>
            <person name="Hao B."/>
            <person name="Liu S."/>
            <person name="Wang W."/>
            <person name="Yuan L."/>
            <person name="Cao M."/>
            <person name="McDermott J."/>
            <person name="Samudrala R."/>
            <person name="Wang J."/>
            <person name="Wong G.K."/>
            <person name="Yang H."/>
        </authorList>
    </citation>
    <scope>NUCLEOTIDE SEQUENCE [LARGE SCALE GENOMIC DNA]</scope>
    <source>
        <strain evidence="9">cv. 93-11</strain>
    </source>
</reference>
<protein>
    <submittedName>
        <fullName evidence="8">Uncharacterized protein</fullName>
    </submittedName>
</protein>
<evidence type="ECO:0000256" key="7">
    <source>
        <dbReference type="SAM" id="SignalP"/>
    </source>
</evidence>
<dbReference type="HOGENOM" id="CLU_2007712_0_0_1"/>
<organism evidence="8 9">
    <name type="scientific">Oryza sativa subsp. indica</name>
    <name type="common">Rice</name>
    <dbReference type="NCBI Taxonomy" id="39946"/>
    <lineage>
        <taxon>Eukaryota</taxon>
        <taxon>Viridiplantae</taxon>
        <taxon>Streptophyta</taxon>
        <taxon>Embryophyta</taxon>
        <taxon>Tracheophyta</taxon>
        <taxon>Spermatophyta</taxon>
        <taxon>Magnoliopsida</taxon>
        <taxon>Liliopsida</taxon>
        <taxon>Poales</taxon>
        <taxon>Poaceae</taxon>
        <taxon>BOP clade</taxon>
        <taxon>Oryzoideae</taxon>
        <taxon>Oryzeae</taxon>
        <taxon>Oryzinae</taxon>
        <taxon>Oryza</taxon>
        <taxon>Oryza sativa</taxon>
    </lineage>
</organism>
<dbReference type="EMBL" id="CM000126">
    <property type="protein sequence ID" value="EEC69859.1"/>
    <property type="molecule type" value="Genomic_DNA"/>
</dbReference>
<evidence type="ECO:0000256" key="1">
    <source>
        <dbReference type="ARBA" id="ARBA00001935"/>
    </source>
</evidence>